<dbReference type="SUPFAM" id="SSF53098">
    <property type="entry name" value="Ribonuclease H-like"/>
    <property type="match status" value="1"/>
</dbReference>
<evidence type="ECO:0000256" key="3">
    <source>
        <dbReference type="ARBA" id="ARBA00022722"/>
    </source>
</evidence>
<evidence type="ECO:0000256" key="6">
    <source>
        <dbReference type="ARBA" id="ARBA00022918"/>
    </source>
</evidence>
<dbReference type="GO" id="GO:0016787">
    <property type="term" value="F:hydrolase activity"/>
    <property type="evidence" value="ECO:0007669"/>
    <property type="project" value="UniProtKB-KW"/>
</dbReference>
<evidence type="ECO:0000256" key="1">
    <source>
        <dbReference type="ARBA" id="ARBA00022679"/>
    </source>
</evidence>
<keyword evidence="1" id="KW-0808">Transferase</keyword>
<dbReference type="GO" id="GO:0004519">
    <property type="term" value="F:endonuclease activity"/>
    <property type="evidence" value="ECO:0007669"/>
    <property type="project" value="UniProtKB-KW"/>
</dbReference>
<dbReference type="EMBL" id="VYZM01035710">
    <property type="protein sequence ID" value="NWU60128.1"/>
    <property type="molecule type" value="Genomic_DNA"/>
</dbReference>
<dbReference type="GO" id="GO:0035613">
    <property type="term" value="F:RNA stem-loop binding"/>
    <property type="evidence" value="ECO:0007669"/>
    <property type="project" value="TreeGrafter"/>
</dbReference>
<accession>A0A7K5Y475</accession>
<dbReference type="Pfam" id="PF00665">
    <property type="entry name" value="rve"/>
    <property type="match status" value="1"/>
</dbReference>
<name>A0A7K5Y475_9CHAR</name>
<keyword evidence="6" id="KW-0695">RNA-directed DNA polymerase</keyword>
<dbReference type="PANTHER" id="PTHR41694">
    <property type="entry name" value="ENDOGENOUS RETROVIRUS GROUP K MEMBER POL PROTEIN"/>
    <property type="match status" value="1"/>
</dbReference>
<keyword evidence="4" id="KW-0255">Endonuclease</keyword>
<dbReference type="GO" id="GO:0015074">
    <property type="term" value="P:DNA integration"/>
    <property type="evidence" value="ECO:0007669"/>
    <property type="project" value="InterPro"/>
</dbReference>
<keyword evidence="2" id="KW-0548">Nucleotidyltransferase</keyword>
<proteinExistence type="predicted"/>
<keyword evidence="5" id="KW-0378">Hydrolase</keyword>
<evidence type="ECO:0000256" key="5">
    <source>
        <dbReference type="ARBA" id="ARBA00022801"/>
    </source>
</evidence>
<protein>
    <submittedName>
        <fullName evidence="8">POK6 protein</fullName>
    </submittedName>
</protein>
<dbReference type="InterPro" id="IPR001584">
    <property type="entry name" value="Integrase_cat-core"/>
</dbReference>
<dbReference type="InterPro" id="IPR012337">
    <property type="entry name" value="RNaseH-like_sf"/>
</dbReference>
<dbReference type="AlphaFoldDB" id="A0A7K5Y475"/>
<dbReference type="InterPro" id="IPR036397">
    <property type="entry name" value="RNaseH_sf"/>
</dbReference>
<feature type="non-terminal residue" evidence="8">
    <location>
        <position position="1"/>
    </location>
</feature>
<evidence type="ECO:0000256" key="4">
    <source>
        <dbReference type="ARBA" id="ARBA00022759"/>
    </source>
</evidence>
<dbReference type="Gene3D" id="3.30.420.10">
    <property type="entry name" value="Ribonuclease H-like superfamily/Ribonuclease H"/>
    <property type="match status" value="1"/>
</dbReference>
<dbReference type="PROSITE" id="PS50994">
    <property type="entry name" value="INTEGRASE"/>
    <property type="match status" value="1"/>
</dbReference>
<keyword evidence="3" id="KW-0540">Nuclease</keyword>
<evidence type="ECO:0000313" key="9">
    <source>
        <dbReference type="Proteomes" id="UP000586671"/>
    </source>
</evidence>
<evidence type="ECO:0000256" key="2">
    <source>
        <dbReference type="ARBA" id="ARBA00022695"/>
    </source>
</evidence>
<keyword evidence="9" id="KW-1185">Reference proteome</keyword>
<organism evidence="8 9">
    <name type="scientific">Dromas ardeola</name>
    <dbReference type="NCBI Taxonomy" id="458190"/>
    <lineage>
        <taxon>Eukaryota</taxon>
        <taxon>Metazoa</taxon>
        <taxon>Chordata</taxon>
        <taxon>Craniata</taxon>
        <taxon>Vertebrata</taxon>
        <taxon>Euteleostomi</taxon>
        <taxon>Archelosauria</taxon>
        <taxon>Archosauria</taxon>
        <taxon>Dinosauria</taxon>
        <taxon>Saurischia</taxon>
        <taxon>Theropoda</taxon>
        <taxon>Coelurosauria</taxon>
        <taxon>Aves</taxon>
        <taxon>Neognathae</taxon>
        <taxon>Neoaves</taxon>
        <taxon>Charadriiformes</taxon>
        <taxon>Dromadidae</taxon>
        <taxon>Dromas</taxon>
    </lineage>
</organism>
<sequence length="96" mass="10821">QMDVTHVPSLGRLKYLHVTIDTYSHMIWVTPQPGERVRDVRRHLTSCFAVLGVPKTIKTDNGSAYRSKPLRCFLQLWGITHTTGIPHSPTGQAIVE</sequence>
<feature type="non-terminal residue" evidence="8">
    <location>
        <position position="96"/>
    </location>
</feature>
<comment type="caution">
    <text evidence="8">The sequence shown here is derived from an EMBL/GenBank/DDBJ whole genome shotgun (WGS) entry which is preliminary data.</text>
</comment>
<dbReference type="GO" id="GO:0003964">
    <property type="term" value="F:RNA-directed DNA polymerase activity"/>
    <property type="evidence" value="ECO:0007669"/>
    <property type="project" value="UniProtKB-KW"/>
</dbReference>
<gene>
    <name evidence="8" type="primary">Ervk6_1</name>
    <name evidence="8" type="ORF">DROARD_R14917</name>
</gene>
<dbReference type="Proteomes" id="UP000586671">
    <property type="component" value="Unassembled WGS sequence"/>
</dbReference>
<evidence type="ECO:0000259" key="7">
    <source>
        <dbReference type="PROSITE" id="PS50994"/>
    </source>
</evidence>
<dbReference type="PANTHER" id="PTHR41694:SF3">
    <property type="entry name" value="RNA-DIRECTED DNA POLYMERASE-RELATED"/>
    <property type="match status" value="1"/>
</dbReference>
<feature type="domain" description="Integrase catalytic" evidence="7">
    <location>
        <begin position="1"/>
        <end position="96"/>
    </location>
</feature>
<evidence type="ECO:0000313" key="8">
    <source>
        <dbReference type="EMBL" id="NWU60128.1"/>
    </source>
</evidence>
<reference evidence="8 9" key="1">
    <citation type="submission" date="2019-09" db="EMBL/GenBank/DDBJ databases">
        <title>Bird 10,000 Genomes (B10K) Project - Family phase.</title>
        <authorList>
            <person name="Zhang G."/>
        </authorList>
    </citation>
    <scope>NUCLEOTIDE SEQUENCE [LARGE SCALE GENOMIC DNA]</scope>
    <source>
        <strain evidence="8">B10K-DU-012-55</strain>
        <tissue evidence="8">Muscle</tissue>
    </source>
</reference>